<dbReference type="UniPathway" id="UPA00253">
    <property type="reaction ID" value="UER00331"/>
</dbReference>
<dbReference type="FunFam" id="3.20.20.70:FF:000030">
    <property type="entry name" value="Nicotinate-nucleotide pyrophosphorylase, carboxylating"/>
    <property type="match status" value="1"/>
</dbReference>
<dbReference type="Pfam" id="PF01729">
    <property type="entry name" value="QRPTase_C"/>
    <property type="match status" value="1"/>
</dbReference>
<comment type="similarity">
    <text evidence="3 9">Belongs to the NadC/ModD family.</text>
</comment>
<dbReference type="PANTHER" id="PTHR32179">
    <property type="entry name" value="NICOTINATE-NUCLEOTIDE PYROPHOSPHORYLASE [CARBOXYLATING]"/>
    <property type="match status" value="1"/>
</dbReference>
<evidence type="ECO:0000256" key="7">
    <source>
        <dbReference type="ARBA" id="ARBA00022679"/>
    </source>
</evidence>
<reference evidence="11 12" key="1">
    <citation type="journal article" date="2016" name="Nat. Commun.">
        <title>Thousands of microbial genomes shed light on interconnected biogeochemical processes in an aquifer system.</title>
        <authorList>
            <person name="Anantharaman K."/>
            <person name="Brown C.T."/>
            <person name="Hug L.A."/>
            <person name="Sharon I."/>
            <person name="Castelle C.J."/>
            <person name="Probst A.J."/>
            <person name="Thomas B.C."/>
            <person name="Singh A."/>
            <person name="Wilkins M.J."/>
            <person name="Karaoz U."/>
            <person name="Brodie E.L."/>
            <person name="Williams K.H."/>
            <person name="Hubbard S.S."/>
            <person name="Banfield J.F."/>
        </authorList>
    </citation>
    <scope>NUCLEOTIDE SEQUENCE [LARGE SCALE GENOMIC DNA]</scope>
</reference>
<dbReference type="Proteomes" id="UP000177171">
    <property type="component" value="Unassembled WGS sequence"/>
</dbReference>
<dbReference type="GO" id="GO:0034213">
    <property type="term" value="P:quinolinate catabolic process"/>
    <property type="evidence" value="ECO:0007669"/>
    <property type="project" value="TreeGrafter"/>
</dbReference>
<evidence type="ECO:0000313" key="12">
    <source>
        <dbReference type="Proteomes" id="UP000177171"/>
    </source>
</evidence>
<evidence type="ECO:0000256" key="6">
    <source>
        <dbReference type="ARBA" id="ARBA00022676"/>
    </source>
</evidence>
<organism evidence="11 12">
    <name type="scientific">Candidatus Sungbacteria bacterium RIFCSPLOWO2_12_FULL_41_11</name>
    <dbReference type="NCBI Taxonomy" id="1802286"/>
    <lineage>
        <taxon>Bacteria</taxon>
        <taxon>Candidatus Sungiibacteriota</taxon>
    </lineage>
</organism>
<comment type="function">
    <text evidence="1">Involved in the catabolism of quinolinic acid (QA).</text>
</comment>
<name>A0A1G2LM14_9BACT</name>
<accession>A0A1G2LM14</accession>
<keyword evidence="5" id="KW-0662">Pyridine nucleotide biosynthesis</keyword>
<feature type="domain" description="Quinolinate phosphoribosyl transferase C-terminal" evidence="10">
    <location>
        <begin position="110"/>
        <end position="274"/>
    </location>
</feature>
<evidence type="ECO:0000256" key="2">
    <source>
        <dbReference type="ARBA" id="ARBA00004893"/>
    </source>
</evidence>
<dbReference type="Gene3D" id="3.90.1170.20">
    <property type="entry name" value="Quinolinate phosphoribosyl transferase, N-terminal domain"/>
    <property type="match status" value="1"/>
</dbReference>
<evidence type="ECO:0000259" key="10">
    <source>
        <dbReference type="Pfam" id="PF01729"/>
    </source>
</evidence>
<dbReference type="SUPFAM" id="SSF54675">
    <property type="entry name" value="Nicotinate/Quinolinate PRTase N-terminal domain-like"/>
    <property type="match status" value="1"/>
</dbReference>
<dbReference type="AlphaFoldDB" id="A0A1G2LM14"/>
<comment type="caution">
    <text evidence="11">The sequence shown here is derived from an EMBL/GenBank/DDBJ whole genome shotgun (WGS) entry which is preliminary data.</text>
</comment>
<evidence type="ECO:0000313" key="11">
    <source>
        <dbReference type="EMBL" id="OHA12680.1"/>
    </source>
</evidence>
<dbReference type="GO" id="GO:0009435">
    <property type="term" value="P:NAD+ biosynthetic process"/>
    <property type="evidence" value="ECO:0007669"/>
    <property type="project" value="UniProtKB-UniPathway"/>
</dbReference>
<keyword evidence="6 9" id="KW-0328">Glycosyltransferase</keyword>
<evidence type="ECO:0000256" key="1">
    <source>
        <dbReference type="ARBA" id="ARBA00003237"/>
    </source>
</evidence>
<dbReference type="SUPFAM" id="SSF51690">
    <property type="entry name" value="Nicotinate/Quinolinate PRTase C-terminal domain-like"/>
    <property type="match status" value="1"/>
</dbReference>
<dbReference type="InterPro" id="IPR037128">
    <property type="entry name" value="Quinolinate_PRibosylTase_N_sf"/>
</dbReference>
<gene>
    <name evidence="11" type="ORF">A3G49_00190</name>
</gene>
<dbReference type="PIRSF" id="PIRSF006250">
    <property type="entry name" value="NadC_ModD"/>
    <property type="match status" value="1"/>
</dbReference>
<evidence type="ECO:0000256" key="5">
    <source>
        <dbReference type="ARBA" id="ARBA00022642"/>
    </source>
</evidence>
<dbReference type="GO" id="GO:0005737">
    <property type="term" value="C:cytoplasm"/>
    <property type="evidence" value="ECO:0007669"/>
    <property type="project" value="TreeGrafter"/>
</dbReference>
<dbReference type="GO" id="GO:0004514">
    <property type="term" value="F:nicotinate-nucleotide diphosphorylase (carboxylating) activity"/>
    <property type="evidence" value="ECO:0007669"/>
    <property type="project" value="UniProtKB-EC"/>
</dbReference>
<dbReference type="InterPro" id="IPR002638">
    <property type="entry name" value="Quinolinate_PRibosylTrfase_C"/>
</dbReference>
<protein>
    <recommendedName>
        <fullName evidence="4">nicotinate-nucleotide diphosphorylase (carboxylating)</fullName>
        <ecNumber evidence="4">2.4.2.19</ecNumber>
    </recommendedName>
    <alternativeName>
        <fullName evidence="8">Quinolinate phosphoribosyltransferase [decarboxylating]</fullName>
    </alternativeName>
</protein>
<evidence type="ECO:0000256" key="8">
    <source>
        <dbReference type="ARBA" id="ARBA00033102"/>
    </source>
</evidence>
<dbReference type="InterPro" id="IPR013785">
    <property type="entry name" value="Aldolase_TIM"/>
</dbReference>
<sequence>MNEIYIRRKLEEFLSEDLGSLEVNPGPNPEYVTVRIVVQDVGIFCGGRLIKPAFDLLAQYDVHLLDMVQLLDDGTLFSSGDVLAEFRVEKEILRNGIRIVLNLLGHLSGIATNTRMKVNEVSGTNCKLLDTRKTLPGLRAFEKYAVKVGGAHNHRPGRYAGILIKKEDIKIYGGIKKAIDKASEEKSHLVEIEVEVENSEQLEEVVRDGRIRYILLDNMSIDEMKKAVHRAGCLVTLEASGIGGEDLKEVAETGVHYISLSSLILGARPIKMHMIIVEAGKRG</sequence>
<proteinExistence type="inferred from homology"/>
<dbReference type="NCBIfam" id="TIGR00078">
    <property type="entry name" value="nadC"/>
    <property type="match status" value="1"/>
</dbReference>
<dbReference type="InterPro" id="IPR004393">
    <property type="entry name" value="NadC"/>
</dbReference>
<dbReference type="PANTHER" id="PTHR32179:SF3">
    <property type="entry name" value="NICOTINATE-NUCLEOTIDE PYROPHOSPHORYLASE [CARBOXYLATING]"/>
    <property type="match status" value="1"/>
</dbReference>
<keyword evidence="7 9" id="KW-0808">Transferase</keyword>
<dbReference type="EMBL" id="MHQY01000044">
    <property type="protein sequence ID" value="OHA12680.1"/>
    <property type="molecule type" value="Genomic_DNA"/>
</dbReference>
<evidence type="ECO:0000256" key="3">
    <source>
        <dbReference type="ARBA" id="ARBA00009400"/>
    </source>
</evidence>
<evidence type="ECO:0000256" key="9">
    <source>
        <dbReference type="PIRNR" id="PIRNR006250"/>
    </source>
</evidence>
<evidence type="ECO:0000256" key="4">
    <source>
        <dbReference type="ARBA" id="ARBA00011944"/>
    </source>
</evidence>
<dbReference type="EC" id="2.4.2.19" evidence="4"/>
<dbReference type="InterPro" id="IPR036068">
    <property type="entry name" value="Nicotinate_pribotase-like_C"/>
</dbReference>
<dbReference type="InterPro" id="IPR027277">
    <property type="entry name" value="NadC/ModD"/>
</dbReference>
<dbReference type="Gene3D" id="3.20.20.70">
    <property type="entry name" value="Aldolase class I"/>
    <property type="match status" value="1"/>
</dbReference>
<comment type="pathway">
    <text evidence="2">Cofactor biosynthesis; NAD(+) biosynthesis; nicotinate D-ribonucleotide from quinolinate: step 1/1.</text>
</comment>